<comment type="caution">
    <text evidence="1">The sequence shown here is derived from an EMBL/GenBank/DDBJ whole genome shotgun (WGS) entry which is preliminary data.</text>
</comment>
<keyword evidence="2" id="KW-1185">Reference proteome</keyword>
<sequence>MMNLLSLRVWRIESLKSTVNSLMSRLISSACLARWLMGHKGTLVSVSKVSMIAYLEGLALNFQVPSCGKTSWQLKSCYLISVTTSWQQFNQFMSVSHGMKAHNKRYS</sequence>
<reference evidence="1 2" key="1">
    <citation type="submission" date="2023-05" db="EMBL/GenBank/DDBJ databases">
        <title>Pseudoalteromonas ardens sp. nov., Pseudoalteromonas obscura sp. nov., and Pseudoalteromonas umbrosa sp. nov., isolated from the coral Montipora capitata.</title>
        <authorList>
            <person name="Thomas E.M."/>
            <person name="Smith E.M."/>
            <person name="Papke E."/>
            <person name="Shlafstein M.D."/>
            <person name="Oline D.K."/>
            <person name="Videau P."/>
            <person name="Saw J.H."/>
            <person name="Strangman W.K."/>
            <person name="Ushijima B."/>
        </authorList>
    </citation>
    <scope>NUCLEOTIDE SEQUENCE [LARGE SCALE GENOMIC DNA]</scope>
    <source>
        <strain evidence="1 2">P94</strain>
    </source>
</reference>
<protein>
    <submittedName>
        <fullName evidence="1">Uncharacterized protein</fullName>
    </submittedName>
</protein>
<dbReference type="RefSeq" id="WP_284137975.1">
    <property type="nucleotide sequence ID" value="NZ_JASJUT010000008.1"/>
</dbReference>
<evidence type="ECO:0000313" key="2">
    <source>
        <dbReference type="Proteomes" id="UP001231915"/>
    </source>
</evidence>
<dbReference type="Proteomes" id="UP001231915">
    <property type="component" value="Unassembled WGS sequence"/>
</dbReference>
<name>A0ABT7EP66_9GAMM</name>
<organism evidence="1 2">
    <name type="scientific">Pseudoalteromonas obscura</name>
    <dbReference type="NCBI Taxonomy" id="3048491"/>
    <lineage>
        <taxon>Bacteria</taxon>
        <taxon>Pseudomonadati</taxon>
        <taxon>Pseudomonadota</taxon>
        <taxon>Gammaproteobacteria</taxon>
        <taxon>Alteromonadales</taxon>
        <taxon>Pseudoalteromonadaceae</taxon>
        <taxon>Pseudoalteromonas</taxon>
    </lineage>
</organism>
<evidence type="ECO:0000313" key="1">
    <source>
        <dbReference type="EMBL" id="MDK2596851.1"/>
    </source>
</evidence>
<proteinExistence type="predicted"/>
<gene>
    <name evidence="1" type="ORF">QNM18_17510</name>
</gene>
<dbReference type="EMBL" id="JASJUT010000008">
    <property type="protein sequence ID" value="MDK2596851.1"/>
    <property type="molecule type" value="Genomic_DNA"/>
</dbReference>
<accession>A0ABT7EP66</accession>